<evidence type="ECO:0000256" key="8">
    <source>
        <dbReference type="ARBA" id="ARBA00023065"/>
    </source>
</evidence>
<dbReference type="PRINTS" id="PR00252">
    <property type="entry name" value="NRIONCHANNEL"/>
</dbReference>
<comment type="caution">
    <text evidence="11">Lacks conserved residue(s) required for the propagation of feature annotation.</text>
</comment>
<sequence length="330" mass="38408">MNWTDSRLVWNNSNIEGPLEVDPKLVGKIWTPDLYFLNEKEAIVHDVTVMNNLMHIYHDGNVHTSTRISMTLSCDMHLERYPHDEQTCSIYAGSYSYSKENVVFHWHSEYPLQLRPTLTLPRFTVRGHATKDCEIHDFGEGNLINGNFSCIQADFYLRRQFGYYIAQVYIPSVLIVVLSWVSFWIDIDAIPARVSLGLLTVLAITTQSTGEKSGLPRVSYIKALDLWMAVCLMFVFMALLEFSYVNVQCRVQKRRQETILIETAANPNRSRNGKDVNDLELRPRSGRRFVFFRDRMKVQRARFVDKCSRVVFPGLFVLFNVGYWLYYSQD</sequence>
<evidence type="ECO:0000256" key="6">
    <source>
        <dbReference type="ARBA" id="ARBA00022729"/>
    </source>
</evidence>
<comment type="similarity">
    <text evidence="11">Belongs to the ligand-gated ion channel (TC 1.A.9) family.</text>
</comment>
<dbReference type="PRINTS" id="PR00253">
    <property type="entry name" value="GABAARECEPTR"/>
</dbReference>
<dbReference type="InterPro" id="IPR006029">
    <property type="entry name" value="Neurotrans-gated_channel_TM"/>
</dbReference>
<dbReference type="InterPro" id="IPR038050">
    <property type="entry name" value="Neuro_actylchol_rec"/>
</dbReference>
<dbReference type="SUPFAM" id="SSF63712">
    <property type="entry name" value="Nicotinic receptor ligand binding domain-like"/>
    <property type="match status" value="1"/>
</dbReference>
<evidence type="ECO:0000256" key="2">
    <source>
        <dbReference type="ARBA" id="ARBA00004236"/>
    </source>
</evidence>
<evidence type="ECO:0000256" key="4">
    <source>
        <dbReference type="ARBA" id="ARBA00022475"/>
    </source>
</evidence>
<name>A0AAV4FA00_9GAST</name>
<feature type="domain" description="Neurotransmitter-gated ion-channel transmembrane" evidence="13">
    <location>
        <begin position="168"/>
        <end position="250"/>
    </location>
</feature>
<dbReference type="GO" id="GO:0005886">
    <property type="term" value="C:plasma membrane"/>
    <property type="evidence" value="ECO:0007669"/>
    <property type="project" value="UniProtKB-SubCell"/>
</dbReference>
<reference evidence="14 15" key="1">
    <citation type="journal article" date="2021" name="Elife">
        <title>Chloroplast acquisition without the gene transfer in kleptoplastic sea slugs, Plakobranchus ocellatus.</title>
        <authorList>
            <person name="Maeda T."/>
            <person name="Takahashi S."/>
            <person name="Yoshida T."/>
            <person name="Shimamura S."/>
            <person name="Takaki Y."/>
            <person name="Nagai Y."/>
            <person name="Toyoda A."/>
            <person name="Suzuki Y."/>
            <person name="Arimoto A."/>
            <person name="Ishii H."/>
            <person name="Satoh N."/>
            <person name="Nishiyama T."/>
            <person name="Hasebe M."/>
            <person name="Maruyama T."/>
            <person name="Minagawa J."/>
            <person name="Obokata J."/>
            <person name="Shigenobu S."/>
        </authorList>
    </citation>
    <scope>NUCLEOTIDE SEQUENCE [LARGE SCALE GENOMIC DNA]</scope>
</reference>
<dbReference type="Gene3D" id="2.70.170.10">
    <property type="entry name" value="Neurotransmitter-gated ion-channel ligand-binding domain"/>
    <property type="match status" value="1"/>
</dbReference>
<dbReference type="Pfam" id="PF02932">
    <property type="entry name" value="Neur_chan_memb"/>
    <property type="match status" value="1"/>
</dbReference>
<organism evidence="14 15">
    <name type="scientific">Elysia marginata</name>
    <dbReference type="NCBI Taxonomy" id="1093978"/>
    <lineage>
        <taxon>Eukaryota</taxon>
        <taxon>Metazoa</taxon>
        <taxon>Spiralia</taxon>
        <taxon>Lophotrochozoa</taxon>
        <taxon>Mollusca</taxon>
        <taxon>Gastropoda</taxon>
        <taxon>Heterobranchia</taxon>
        <taxon>Euthyneura</taxon>
        <taxon>Panpulmonata</taxon>
        <taxon>Sacoglossa</taxon>
        <taxon>Placobranchoidea</taxon>
        <taxon>Plakobranchidae</taxon>
        <taxon>Elysia</taxon>
    </lineage>
</organism>
<comment type="caution">
    <text evidence="14">The sequence shown here is derived from an EMBL/GenBank/DDBJ whole genome shotgun (WGS) entry which is preliminary data.</text>
</comment>
<evidence type="ECO:0000256" key="3">
    <source>
        <dbReference type="ARBA" id="ARBA00022448"/>
    </source>
</evidence>
<evidence type="ECO:0000256" key="1">
    <source>
        <dbReference type="ARBA" id="ARBA00004141"/>
    </source>
</evidence>
<dbReference type="AlphaFoldDB" id="A0AAV4FA00"/>
<dbReference type="InterPro" id="IPR006202">
    <property type="entry name" value="Neur_chan_lig-bd"/>
</dbReference>
<dbReference type="EMBL" id="BMAT01007698">
    <property type="protein sequence ID" value="GFR69261.1"/>
    <property type="molecule type" value="Genomic_DNA"/>
</dbReference>
<evidence type="ECO:0000313" key="14">
    <source>
        <dbReference type="EMBL" id="GFR69261.1"/>
    </source>
</evidence>
<keyword evidence="7 11" id="KW-1133">Transmembrane helix</keyword>
<feature type="transmembrane region" description="Helical" evidence="11">
    <location>
        <begin position="226"/>
        <end position="247"/>
    </location>
</feature>
<keyword evidence="5 11" id="KW-0812">Transmembrane</keyword>
<keyword evidence="10 11" id="KW-0407">Ion channel</keyword>
<dbReference type="GO" id="GO:0005230">
    <property type="term" value="F:extracellular ligand-gated monoatomic ion channel activity"/>
    <property type="evidence" value="ECO:0007669"/>
    <property type="project" value="InterPro"/>
</dbReference>
<dbReference type="InterPro" id="IPR036719">
    <property type="entry name" value="Neuro-gated_channel_TM_sf"/>
</dbReference>
<dbReference type="PROSITE" id="PS00236">
    <property type="entry name" value="NEUROTR_ION_CHANNEL"/>
    <property type="match status" value="1"/>
</dbReference>
<keyword evidence="4" id="KW-1003">Cell membrane</keyword>
<evidence type="ECO:0000256" key="9">
    <source>
        <dbReference type="ARBA" id="ARBA00023136"/>
    </source>
</evidence>
<comment type="subcellular location">
    <subcellularLocation>
        <location evidence="2">Cell membrane</location>
    </subcellularLocation>
    <subcellularLocation>
        <location evidence="1">Membrane</location>
        <topology evidence="1">Multi-pass membrane protein</topology>
    </subcellularLocation>
</comment>
<keyword evidence="15" id="KW-1185">Reference proteome</keyword>
<dbReference type="GO" id="GO:0004888">
    <property type="term" value="F:transmembrane signaling receptor activity"/>
    <property type="evidence" value="ECO:0007669"/>
    <property type="project" value="InterPro"/>
</dbReference>
<dbReference type="InterPro" id="IPR006201">
    <property type="entry name" value="Neur_channel"/>
</dbReference>
<evidence type="ECO:0000256" key="10">
    <source>
        <dbReference type="ARBA" id="ARBA00023303"/>
    </source>
</evidence>
<dbReference type="Gene3D" id="1.20.58.390">
    <property type="entry name" value="Neurotransmitter-gated ion-channel transmembrane domain"/>
    <property type="match status" value="1"/>
</dbReference>
<dbReference type="Proteomes" id="UP000762676">
    <property type="component" value="Unassembled WGS sequence"/>
</dbReference>
<keyword evidence="6" id="KW-0732">Signal</keyword>
<evidence type="ECO:0000256" key="11">
    <source>
        <dbReference type="RuleBase" id="RU000687"/>
    </source>
</evidence>
<evidence type="ECO:0000313" key="15">
    <source>
        <dbReference type="Proteomes" id="UP000762676"/>
    </source>
</evidence>
<keyword evidence="9 11" id="KW-0472">Membrane</keyword>
<accession>A0AAV4FA00</accession>
<proteinExistence type="inferred from homology"/>
<dbReference type="PANTHER" id="PTHR18945">
    <property type="entry name" value="NEUROTRANSMITTER GATED ION CHANNEL"/>
    <property type="match status" value="1"/>
</dbReference>
<evidence type="ECO:0000259" key="13">
    <source>
        <dbReference type="Pfam" id="PF02932"/>
    </source>
</evidence>
<keyword evidence="8 11" id="KW-0406">Ion transport</keyword>
<protein>
    <submittedName>
        <fullName evidence="14">Glycine receptor subunit alpha-2</fullName>
    </submittedName>
</protein>
<dbReference type="InterPro" id="IPR036734">
    <property type="entry name" value="Neur_chan_lig-bd_sf"/>
</dbReference>
<dbReference type="CDD" id="cd19049">
    <property type="entry name" value="LGIC_TM_anion"/>
    <property type="match status" value="1"/>
</dbReference>
<evidence type="ECO:0000256" key="7">
    <source>
        <dbReference type="ARBA" id="ARBA00022989"/>
    </source>
</evidence>
<feature type="transmembrane region" description="Helical" evidence="11">
    <location>
        <begin position="310"/>
        <end position="327"/>
    </location>
</feature>
<keyword evidence="14" id="KW-0675">Receptor</keyword>
<evidence type="ECO:0000256" key="5">
    <source>
        <dbReference type="ARBA" id="ARBA00022692"/>
    </source>
</evidence>
<feature type="transmembrane region" description="Helical" evidence="11">
    <location>
        <begin position="161"/>
        <end position="185"/>
    </location>
</feature>
<dbReference type="SUPFAM" id="SSF90112">
    <property type="entry name" value="Neurotransmitter-gated ion-channel transmembrane pore"/>
    <property type="match status" value="1"/>
</dbReference>
<dbReference type="InterPro" id="IPR006028">
    <property type="entry name" value="GABAA/Glycine_rcpt"/>
</dbReference>
<feature type="domain" description="Neurotransmitter-gated ion-channel ligand-binding" evidence="12">
    <location>
        <begin position="1"/>
        <end position="160"/>
    </location>
</feature>
<gene>
    <name evidence="14" type="ORF">ElyMa_003752800</name>
</gene>
<dbReference type="InterPro" id="IPR018000">
    <property type="entry name" value="Neurotransmitter_ion_chnl_CS"/>
</dbReference>
<evidence type="ECO:0000259" key="12">
    <source>
        <dbReference type="Pfam" id="PF02931"/>
    </source>
</evidence>
<dbReference type="Pfam" id="PF02931">
    <property type="entry name" value="Neur_chan_LBD"/>
    <property type="match status" value="1"/>
</dbReference>
<keyword evidence="3 11" id="KW-0813">Transport</keyword>